<reference key="2">
    <citation type="submission" date="2011-04" db="EMBL/GenBank/DDBJ databases">
        <title>Complete sequence of chromosome of Haliscomenobacter hydrossis DSM 1100.</title>
        <authorList>
            <consortium name="US DOE Joint Genome Institute (JGI-PGF)"/>
            <person name="Lucas S."/>
            <person name="Han J."/>
            <person name="Lapidus A."/>
            <person name="Bruce D."/>
            <person name="Goodwin L."/>
            <person name="Pitluck S."/>
            <person name="Peters L."/>
            <person name="Kyrpides N."/>
            <person name="Mavromatis K."/>
            <person name="Ivanova N."/>
            <person name="Ovchinnikova G."/>
            <person name="Pagani I."/>
            <person name="Daligault H."/>
            <person name="Detter J.C."/>
            <person name="Han C."/>
            <person name="Land M."/>
            <person name="Hauser L."/>
            <person name="Markowitz V."/>
            <person name="Cheng J.-F."/>
            <person name="Hugenholtz P."/>
            <person name="Woyke T."/>
            <person name="Wu D."/>
            <person name="Verbarg S."/>
            <person name="Frueling A."/>
            <person name="Brambilla E."/>
            <person name="Klenk H.-P."/>
            <person name="Eisen J.A."/>
        </authorList>
    </citation>
    <scope>NUCLEOTIDE SEQUENCE</scope>
    <source>
        <strain>DSM 1100</strain>
    </source>
</reference>
<dbReference type="Proteomes" id="UP000008461">
    <property type="component" value="Chromosome"/>
</dbReference>
<keyword evidence="3" id="KW-1185">Reference proteome</keyword>
<protein>
    <recommendedName>
        <fullName evidence="1">DUF403 domain-containing protein</fullName>
    </recommendedName>
</protein>
<dbReference type="PANTHER" id="PTHR34595">
    <property type="entry name" value="BLR5612 PROTEIN"/>
    <property type="match status" value="1"/>
</dbReference>
<evidence type="ECO:0000313" key="3">
    <source>
        <dbReference type="Proteomes" id="UP000008461"/>
    </source>
</evidence>
<dbReference type="KEGG" id="hhy:Halhy_0232"/>
<proteinExistence type="predicted"/>
<dbReference type="eggNOG" id="COG2307">
    <property type="taxonomic scope" value="Bacteria"/>
</dbReference>
<sequence length="321" mass="37327">MTLAVGKRANMLARIANTLYWMGRYLERTEHLARYLRVQYFTTQDAPMSQNRDFVLGSIVNMAGIPWEEGKPFVESEILHAVALDTNNPMSILSAITSARENARGMRNIISTELWEVINKYYHFVNNYPVSYFKTRGLYDFTLNAGEHCSVIRGYMDSTLTHNDVWALIRLGVHLERTTQIARIISCKLYDIYVLTGQNENMSVENYQYTVLLKLLEGFDMNRHHYKAAPDRQKTMEFLILNADFPRSLAFNLRQIQYFVRKLGLREHTPDSIGFVVGRLCAQYQYLLYPEIEDKVGEFVSETLAKVYELHGSLDKNYFHV</sequence>
<feature type="domain" description="DUF403" evidence="1">
    <location>
        <begin position="11"/>
        <end position="319"/>
    </location>
</feature>
<reference evidence="2 3" key="1">
    <citation type="journal article" date="2011" name="Stand. Genomic Sci.">
        <title>Complete genome sequence of Haliscomenobacter hydrossis type strain (O).</title>
        <authorList>
            <consortium name="US DOE Joint Genome Institute (JGI-PGF)"/>
            <person name="Daligault H."/>
            <person name="Lapidus A."/>
            <person name="Zeytun A."/>
            <person name="Nolan M."/>
            <person name="Lucas S."/>
            <person name="Del Rio T.G."/>
            <person name="Tice H."/>
            <person name="Cheng J.F."/>
            <person name="Tapia R."/>
            <person name="Han C."/>
            <person name="Goodwin L."/>
            <person name="Pitluck S."/>
            <person name="Liolios K."/>
            <person name="Pagani I."/>
            <person name="Ivanova N."/>
            <person name="Huntemann M."/>
            <person name="Mavromatis K."/>
            <person name="Mikhailova N."/>
            <person name="Pati A."/>
            <person name="Chen A."/>
            <person name="Palaniappan K."/>
            <person name="Land M."/>
            <person name="Hauser L."/>
            <person name="Brambilla E.M."/>
            <person name="Rohde M."/>
            <person name="Verbarg S."/>
            <person name="Goker M."/>
            <person name="Bristow J."/>
            <person name="Eisen J.A."/>
            <person name="Markowitz V."/>
            <person name="Hugenholtz P."/>
            <person name="Kyrpides N.C."/>
            <person name="Klenk H.P."/>
            <person name="Woyke T."/>
        </authorList>
    </citation>
    <scope>NUCLEOTIDE SEQUENCE [LARGE SCALE GENOMIC DNA]</scope>
    <source>
        <strain evidence="3">ATCC 27775 / DSM 1100 / LMG 10767 / O</strain>
    </source>
</reference>
<dbReference type="EMBL" id="CP002691">
    <property type="protein sequence ID" value="AEE48145.1"/>
    <property type="molecule type" value="Genomic_DNA"/>
</dbReference>
<dbReference type="Pfam" id="PF04168">
    <property type="entry name" value="Alpha-E"/>
    <property type="match status" value="1"/>
</dbReference>
<organism evidence="2 3">
    <name type="scientific">Haliscomenobacter hydrossis (strain ATCC 27775 / DSM 1100 / LMG 10767 / O)</name>
    <dbReference type="NCBI Taxonomy" id="760192"/>
    <lineage>
        <taxon>Bacteria</taxon>
        <taxon>Pseudomonadati</taxon>
        <taxon>Bacteroidota</taxon>
        <taxon>Saprospiria</taxon>
        <taxon>Saprospirales</taxon>
        <taxon>Haliscomenobacteraceae</taxon>
        <taxon>Haliscomenobacter</taxon>
    </lineage>
</organism>
<dbReference type="PANTHER" id="PTHR34595:SF7">
    <property type="entry name" value="SLL1039 PROTEIN"/>
    <property type="match status" value="1"/>
</dbReference>
<dbReference type="HOGENOM" id="CLU_071567_1_0_10"/>
<name>F4KUW9_HALH1</name>
<dbReference type="STRING" id="760192.Halhy_0232"/>
<dbReference type="InterPro" id="IPR051680">
    <property type="entry name" value="ATP-dep_Glu-Cys_Ligase-2"/>
</dbReference>
<dbReference type="AlphaFoldDB" id="F4KUW9"/>
<evidence type="ECO:0000313" key="2">
    <source>
        <dbReference type="EMBL" id="AEE48145.1"/>
    </source>
</evidence>
<evidence type="ECO:0000259" key="1">
    <source>
        <dbReference type="Pfam" id="PF04168"/>
    </source>
</evidence>
<accession>F4KUW9</accession>
<dbReference type="InterPro" id="IPR007296">
    <property type="entry name" value="DUF403"/>
</dbReference>
<dbReference type="OrthoDB" id="9803532at2"/>
<gene>
    <name evidence="2" type="ordered locus">Halhy_0232</name>
</gene>